<proteinExistence type="predicted"/>
<dbReference type="STRING" id="883081.HMPREF9698_00581"/>
<dbReference type="EMBL" id="AGXA01000013">
    <property type="protein sequence ID" value="EKU93904.1"/>
    <property type="molecule type" value="Genomic_DNA"/>
</dbReference>
<gene>
    <name evidence="2" type="ORF">HMPREF9698_00581</name>
</gene>
<feature type="transmembrane region" description="Helical" evidence="1">
    <location>
        <begin position="101"/>
        <end position="124"/>
    </location>
</feature>
<sequence>MTKVRQAFTWIYFIMYLSLLWITSVLVGLVLFSFIPACVTAIQQIHLMKKDNLRGQLALGSRYYALFFDKLKDYYLISLAATCLLVVLITNYLFLSRTSGFVTYLLFYLTIAMILAWFWIMTTYSVVANDYSHISIKEQVKNSMFIVLSHLLEFLIVAVIHVALTLVLWTVSPLLVVFAPIIGLILFDYLVGRLLNGFSIRSYFSNFINSHE</sequence>
<comment type="caution">
    <text evidence="2">The sequence shown here is derived from an EMBL/GenBank/DDBJ whole genome shotgun (WGS) entry which is preliminary data.</text>
</comment>
<dbReference type="AlphaFoldDB" id="K9E9N4"/>
<evidence type="ECO:0000313" key="3">
    <source>
        <dbReference type="Proteomes" id="UP000009875"/>
    </source>
</evidence>
<name>K9E9N4_9LACT</name>
<keyword evidence="1" id="KW-0472">Membrane</keyword>
<accession>K9E9N4</accession>
<keyword evidence="1" id="KW-0812">Transmembrane</keyword>
<evidence type="ECO:0000256" key="1">
    <source>
        <dbReference type="SAM" id="Phobius"/>
    </source>
</evidence>
<protein>
    <recommendedName>
        <fullName evidence="4">DUF624 domain-containing protein</fullName>
    </recommendedName>
</protein>
<dbReference type="Proteomes" id="UP000009875">
    <property type="component" value="Unassembled WGS sequence"/>
</dbReference>
<organism evidence="2 3">
    <name type="scientific">Alloiococcus otitis ATCC 51267</name>
    <dbReference type="NCBI Taxonomy" id="883081"/>
    <lineage>
        <taxon>Bacteria</taxon>
        <taxon>Bacillati</taxon>
        <taxon>Bacillota</taxon>
        <taxon>Bacilli</taxon>
        <taxon>Lactobacillales</taxon>
        <taxon>Carnobacteriaceae</taxon>
        <taxon>Alloiococcus</taxon>
    </lineage>
</organism>
<keyword evidence="3" id="KW-1185">Reference proteome</keyword>
<feature type="transmembrane region" description="Helical" evidence="1">
    <location>
        <begin position="175"/>
        <end position="195"/>
    </location>
</feature>
<evidence type="ECO:0000313" key="2">
    <source>
        <dbReference type="EMBL" id="EKU93904.1"/>
    </source>
</evidence>
<feature type="transmembrane region" description="Helical" evidence="1">
    <location>
        <begin position="145"/>
        <end position="169"/>
    </location>
</feature>
<dbReference type="RefSeq" id="WP_003777212.1">
    <property type="nucleotide sequence ID" value="NZ_JH992958.1"/>
</dbReference>
<evidence type="ECO:0008006" key="4">
    <source>
        <dbReference type="Google" id="ProtNLM"/>
    </source>
</evidence>
<reference evidence="2 3" key="1">
    <citation type="submission" date="2012-09" db="EMBL/GenBank/DDBJ databases">
        <title>The Genome Sequence of Alloiococcus otitis ATCC 51267.</title>
        <authorList>
            <consortium name="The Broad Institute Genome Sequencing Platform"/>
            <person name="Earl A."/>
            <person name="Ward D."/>
            <person name="Feldgarden M."/>
            <person name="Gevers D."/>
            <person name="Huys G."/>
            <person name="Walker B."/>
            <person name="Young S.K."/>
            <person name="Zeng Q."/>
            <person name="Gargeya S."/>
            <person name="Fitzgerald M."/>
            <person name="Haas B."/>
            <person name="Abouelleil A."/>
            <person name="Alvarado L."/>
            <person name="Arachchi H.M."/>
            <person name="Berlin A.M."/>
            <person name="Chapman S.B."/>
            <person name="Goldberg J."/>
            <person name="Griggs A."/>
            <person name="Gujja S."/>
            <person name="Hansen M."/>
            <person name="Howarth C."/>
            <person name="Imamovic A."/>
            <person name="Larimer J."/>
            <person name="McCowen C."/>
            <person name="Montmayeur A."/>
            <person name="Murphy C."/>
            <person name="Neiman D."/>
            <person name="Pearson M."/>
            <person name="Priest M."/>
            <person name="Roberts A."/>
            <person name="Saif S."/>
            <person name="Shea T."/>
            <person name="Sisk P."/>
            <person name="Sykes S."/>
            <person name="Wortman J."/>
            <person name="Nusbaum C."/>
            <person name="Birren B."/>
        </authorList>
    </citation>
    <scope>NUCLEOTIDE SEQUENCE [LARGE SCALE GENOMIC DNA]</scope>
    <source>
        <strain evidence="2 3">ATCC 51267</strain>
    </source>
</reference>
<feature type="transmembrane region" description="Helical" evidence="1">
    <location>
        <begin position="12"/>
        <end position="42"/>
    </location>
</feature>
<feature type="transmembrane region" description="Helical" evidence="1">
    <location>
        <begin position="74"/>
        <end position="95"/>
    </location>
</feature>
<dbReference type="HOGENOM" id="CLU_1297639_0_0_9"/>
<keyword evidence="1" id="KW-1133">Transmembrane helix</keyword>